<dbReference type="Gene3D" id="2.10.25.10">
    <property type="entry name" value="Laminin"/>
    <property type="match status" value="7"/>
</dbReference>
<accession>A0ABN7A8H6</accession>
<keyword evidence="20" id="KW-1185">Reference proteome</keyword>
<evidence type="ECO:0000256" key="13">
    <source>
        <dbReference type="PROSITE-ProRule" id="PRU00461"/>
    </source>
</evidence>
<dbReference type="SUPFAM" id="SSF57184">
    <property type="entry name" value="Growth factor receptor domain"/>
    <property type="match status" value="2"/>
</dbReference>
<keyword evidence="5 15" id="KW-0732">Signal</keyword>
<feature type="domain" description="EGF-like" evidence="16">
    <location>
        <begin position="588"/>
        <end position="628"/>
    </location>
</feature>
<dbReference type="InterPro" id="IPR024731">
    <property type="entry name" value="NELL2-like_EGF"/>
</dbReference>
<evidence type="ECO:0000256" key="12">
    <source>
        <dbReference type="PROSITE-ProRule" id="PRU00076"/>
    </source>
</evidence>
<feature type="domain" description="EGF-like" evidence="16">
    <location>
        <begin position="929"/>
        <end position="969"/>
    </location>
</feature>
<evidence type="ECO:0000256" key="8">
    <source>
        <dbReference type="ARBA" id="ARBA00022869"/>
    </source>
</evidence>
<evidence type="ECO:0000256" key="4">
    <source>
        <dbReference type="ARBA" id="ARBA00022536"/>
    </source>
</evidence>
<dbReference type="Pfam" id="PF07474">
    <property type="entry name" value="G2F"/>
    <property type="match status" value="1"/>
</dbReference>
<feature type="compositionally biased region" description="Pro residues" evidence="14">
    <location>
        <begin position="860"/>
        <end position="873"/>
    </location>
</feature>
<gene>
    <name evidence="19" type="ORF">NTJ_01074</name>
</gene>
<dbReference type="Pfam" id="PF12947">
    <property type="entry name" value="EGF_3"/>
    <property type="match status" value="3"/>
</dbReference>
<dbReference type="SMART" id="SM00682">
    <property type="entry name" value="G2F"/>
    <property type="match status" value="1"/>
</dbReference>
<feature type="domain" description="EGF-like" evidence="16">
    <location>
        <begin position="1097"/>
        <end position="1137"/>
    </location>
</feature>
<sequence>MSSIEHLRHVLLCHVVWATLVNVNFVFGVRQNELYDIGENVGDESLPRGDDVTVNVTLQTPINLFGESYNSIFVSTNGLVSFLTPVERYINIQFPLNIPVIAPLYANADTSRGGQVYYRESNREADLSKSDATLRKHFRDLGPDFEPLGLFIVTWERIPMHGADPSESDKVNTFQLAITTDREISFVEFLYHDGGIQWIQAPNANPFDSLPPVRAQAGIISPSGRLFTLRGSGTDQVMNLDKWTNGEVAGQYVFKIRSEDNDQSEIVEQPRITKPDYGNLQLTTCAEGYFGCHSNAQCFDQPEGVCCVCRPSFIGNGIFCLKTDKPIRLSGPLSINVNGVRLENFIFEGYVVVKDGRVYTAVDKLPPDLTPSLQLLKPLESLPGWLFALTEDPNKKNGFQLTGGVVNHTATLTFSNSYVLRLHQIYKGPDAYDQIKVEVDISGRIPEISAGGSIKQNEHYDEIYTKTEPGEYRSTNSHTYRLATGENLTVSVEQTIRFEENCHSRNDFEPQRLVSNRNFVTHNPILRLAGFHKIGSKLVAEDPCIKGRVQCVANSSCLVQDDSFKCVCNSGFEEKYYGDSGDQLGCVDVNECQEETANCHKNALCINEIGTFSCECHSGFSGDGTHCEPVRPNLIDQDGNLPSAIPANMYCSDNENIESCLCAQGYEIHTASNDFGIVCQDIDECSRLSQVCSTYADCINFEGGFECRCHSGFHGDGRYCEPAGCDTIACPSGSVCDYQYGRPTCLCPPGYSGSPPSCIPGYEHSYPDGCTSDHDCPVDAKCLSSLESRQTSCTCPDGSTVEVFEACSERAPPMAEEATLPPSSSQRLLKTCHEGECWCPPGYKDDGQYCIRDAFYWRPTPAPPPPPPPPQPPGGISEEADREEDQDSCHVLGNCHSNAMCIPVMKVDGGYRCMCNPGYEGDGYNCTESELSCHDADICHKNAICMANTGQGSSHVCICSEGFIGDGFICYPSGQCTDDADCGEYGVCEYNDEKESHECECRRGYTKTSGVCEPEKDPAACDQCDPNADCVQKNGVYDCQCKDNFIGDGLTCSPEVQDCDTRHDCDFNADCLYATEVEGYRCFCSPGFTGDGHSCQEIITCARDPSICDENARCLFLDSKYKCTCNEGYFGNGTICKEAAVQNEQFLLLAKGGSILKVPFSPTRDDPGIPISIQETQVAVGITTDCVEGKVYWSDITGAQIKRAKYDGSEFEEFLDTTGESPEGLALDWINRQLYWVDPLTDKISTINLDTKEVRVIIDRNLTNPRGIAVHPFRRKLYWSDWNRAAPKIEESNLDGSQRRDLVTGADIRLPNALTIDWDKDELCWSDAGTKTIDCMYLNRRVPNTVVSEVPYPFGIAISSDKYYWSDWNTSKIMSAPKHNGLPIASIDVPLGGDDKPNGLTIVAACPR</sequence>
<dbReference type="Pfam" id="PF06119">
    <property type="entry name" value="NIDO"/>
    <property type="match status" value="1"/>
</dbReference>
<evidence type="ECO:0000259" key="17">
    <source>
        <dbReference type="PROSITE" id="PS50993"/>
    </source>
</evidence>
<keyword evidence="10 12" id="KW-1015">Disulfide bond</keyword>
<feature type="disulfide bond" evidence="12">
    <location>
        <begin position="982"/>
        <end position="999"/>
    </location>
</feature>
<feature type="domain" description="EGF-like" evidence="16">
    <location>
        <begin position="972"/>
        <end position="1013"/>
    </location>
</feature>
<dbReference type="PROSITE" id="PS50026">
    <property type="entry name" value="EGF_3"/>
    <property type="match status" value="8"/>
</dbReference>
<dbReference type="Pfam" id="PF00058">
    <property type="entry name" value="Ldl_recept_b"/>
    <property type="match status" value="2"/>
</dbReference>
<dbReference type="Proteomes" id="UP001307889">
    <property type="component" value="Chromosome 1"/>
</dbReference>
<dbReference type="InterPro" id="IPR006605">
    <property type="entry name" value="G2_nidogen/fibulin_G2F"/>
</dbReference>
<feature type="domain" description="NIDO" evidence="18">
    <location>
        <begin position="103"/>
        <end position="259"/>
    </location>
</feature>
<feature type="repeat" description="LDL-receptor class B" evidence="13">
    <location>
        <begin position="1232"/>
        <end position="1274"/>
    </location>
</feature>
<organism evidence="19 20">
    <name type="scientific">Nesidiocoris tenuis</name>
    <dbReference type="NCBI Taxonomy" id="355587"/>
    <lineage>
        <taxon>Eukaryota</taxon>
        <taxon>Metazoa</taxon>
        <taxon>Ecdysozoa</taxon>
        <taxon>Arthropoda</taxon>
        <taxon>Hexapoda</taxon>
        <taxon>Insecta</taxon>
        <taxon>Pterygota</taxon>
        <taxon>Neoptera</taxon>
        <taxon>Paraneoptera</taxon>
        <taxon>Hemiptera</taxon>
        <taxon>Heteroptera</taxon>
        <taxon>Panheteroptera</taxon>
        <taxon>Cimicomorpha</taxon>
        <taxon>Miridae</taxon>
        <taxon>Dicyphina</taxon>
        <taxon>Nesidiocoris</taxon>
    </lineage>
</organism>
<feature type="domain" description="EGF-like" evidence="16">
    <location>
        <begin position="681"/>
        <end position="721"/>
    </location>
</feature>
<dbReference type="SUPFAM" id="SSF63825">
    <property type="entry name" value="YWTD domain"/>
    <property type="match status" value="1"/>
</dbReference>
<evidence type="ECO:0000256" key="3">
    <source>
        <dbReference type="ARBA" id="ARBA00022530"/>
    </source>
</evidence>
<dbReference type="InterPro" id="IPR009017">
    <property type="entry name" value="GFP"/>
</dbReference>
<evidence type="ECO:0000313" key="19">
    <source>
        <dbReference type="EMBL" id="BES88268.1"/>
    </source>
</evidence>
<evidence type="ECO:0000256" key="14">
    <source>
        <dbReference type="SAM" id="MobiDB-lite"/>
    </source>
</evidence>
<keyword evidence="4 12" id="KW-0245">EGF-like domain</keyword>
<evidence type="ECO:0000256" key="1">
    <source>
        <dbReference type="ARBA" id="ARBA00004302"/>
    </source>
</evidence>
<feature type="disulfide bond" evidence="12">
    <location>
        <begin position="776"/>
        <end position="793"/>
    </location>
</feature>
<feature type="disulfide bond" evidence="12">
    <location>
        <begin position="1065"/>
        <end position="1082"/>
    </location>
</feature>
<dbReference type="InterPro" id="IPR011042">
    <property type="entry name" value="6-blade_b-propeller_TolB-like"/>
</dbReference>
<evidence type="ECO:0000259" key="16">
    <source>
        <dbReference type="PROSITE" id="PS50026"/>
    </source>
</evidence>
<evidence type="ECO:0000256" key="9">
    <source>
        <dbReference type="ARBA" id="ARBA00022889"/>
    </source>
</evidence>
<feature type="signal peptide" evidence="15">
    <location>
        <begin position="1"/>
        <end position="28"/>
    </location>
</feature>
<dbReference type="InterPro" id="IPR003886">
    <property type="entry name" value="NIDO_dom"/>
</dbReference>
<keyword evidence="9" id="KW-0130">Cell adhesion</keyword>
<dbReference type="InterPro" id="IPR000152">
    <property type="entry name" value="EGF-type_Asp/Asn_hydroxyl_site"/>
</dbReference>
<dbReference type="Pfam" id="PF07645">
    <property type="entry name" value="EGF_CA"/>
    <property type="match status" value="3"/>
</dbReference>
<dbReference type="SUPFAM" id="SSF57196">
    <property type="entry name" value="EGF/Laminin"/>
    <property type="match status" value="1"/>
</dbReference>
<comment type="caution">
    <text evidence="12">Lacks conserved residue(s) required for the propagation of feature annotation.</text>
</comment>
<evidence type="ECO:0000256" key="6">
    <source>
        <dbReference type="ARBA" id="ARBA00022737"/>
    </source>
</evidence>
<dbReference type="InterPro" id="IPR018097">
    <property type="entry name" value="EGF_Ca-bd_CS"/>
</dbReference>
<feature type="region of interest" description="Disordered" evidence="14">
    <location>
        <begin position="860"/>
        <end position="883"/>
    </location>
</feature>
<dbReference type="Gene3D" id="2.120.10.30">
    <property type="entry name" value="TolB, C-terminal domain"/>
    <property type="match status" value="1"/>
</dbReference>
<feature type="domain" description="Nidogen G2 beta-barrel" evidence="17">
    <location>
        <begin position="325"/>
        <end position="547"/>
    </location>
</feature>
<dbReference type="PROSITE" id="PS51220">
    <property type="entry name" value="NIDO"/>
    <property type="match status" value="1"/>
</dbReference>
<dbReference type="PROSITE" id="PS01187">
    <property type="entry name" value="EGF_CA"/>
    <property type="match status" value="2"/>
</dbReference>
<dbReference type="SMART" id="SM00179">
    <property type="entry name" value="EGF_CA"/>
    <property type="match status" value="8"/>
</dbReference>
<dbReference type="EMBL" id="AP028909">
    <property type="protein sequence ID" value="BES88268.1"/>
    <property type="molecule type" value="Genomic_DNA"/>
</dbReference>
<keyword evidence="2" id="KW-0964">Secreted</keyword>
<feature type="domain" description="EGF-like" evidence="16">
    <location>
        <begin position="885"/>
        <end position="927"/>
    </location>
</feature>
<dbReference type="SMART" id="SM00539">
    <property type="entry name" value="NIDO"/>
    <property type="match status" value="1"/>
</dbReference>
<name>A0ABN7A8H6_9HEMI</name>
<dbReference type="InterPro" id="IPR000033">
    <property type="entry name" value="LDLR_classB_rpt"/>
</dbReference>
<proteinExistence type="predicted"/>
<dbReference type="PANTHER" id="PTHR46513:SF13">
    <property type="entry name" value="EGF-LIKE DOMAIN-CONTAINING PROTEIN"/>
    <property type="match status" value="1"/>
</dbReference>
<dbReference type="PROSITE" id="PS51120">
    <property type="entry name" value="LDLRB"/>
    <property type="match status" value="3"/>
</dbReference>
<evidence type="ECO:0000256" key="10">
    <source>
        <dbReference type="ARBA" id="ARBA00023157"/>
    </source>
</evidence>
<evidence type="ECO:0000313" key="20">
    <source>
        <dbReference type="Proteomes" id="UP001307889"/>
    </source>
</evidence>
<keyword evidence="7" id="KW-0106">Calcium</keyword>
<dbReference type="PANTHER" id="PTHR46513">
    <property type="entry name" value="VITELLOGENIN RECEPTOR-LIKE PROTEIN-RELATED-RELATED"/>
    <property type="match status" value="1"/>
</dbReference>
<dbReference type="SUPFAM" id="SSF54511">
    <property type="entry name" value="GFP-like"/>
    <property type="match status" value="1"/>
</dbReference>
<dbReference type="InterPro" id="IPR001881">
    <property type="entry name" value="EGF-like_Ca-bd_dom"/>
</dbReference>
<feature type="domain" description="EGF-like" evidence="16">
    <location>
        <begin position="766"/>
        <end position="805"/>
    </location>
</feature>
<keyword evidence="11" id="KW-0325">Glycoprotein</keyword>
<reference evidence="19 20" key="1">
    <citation type="submission" date="2023-09" db="EMBL/GenBank/DDBJ databases">
        <title>Nesidiocoris tenuis whole genome shotgun sequence.</title>
        <authorList>
            <person name="Shibata T."/>
            <person name="Shimoda M."/>
            <person name="Kobayashi T."/>
            <person name="Uehara T."/>
        </authorList>
    </citation>
    <scope>NUCLEOTIDE SEQUENCE [LARGE SCALE GENOMIC DNA]</scope>
    <source>
        <strain evidence="19 20">Japan</strain>
    </source>
</reference>
<dbReference type="InterPro" id="IPR009030">
    <property type="entry name" value="Growth_fac_rcpt_cys_sf"/>
</dbReference>
<feature type="repeat" description="LDL-receptor class B" evidence="13">
    <location>
        <begin position="1275"/>
        <end position="1320"/>
    </location>
</feature>
<feature type="domain" description="EGF-like" evidence="16">
    <location>
        <begin position="1055"/>
        <end position="1096"/>
    </location>
</feature>
<dbReference type="CDD" id="cd00054">
    <property type="entry name" value="EGF_CA"/>
    <property type="match status" value="3"/>
</dbReference>
<dbReference type="SMART" id="SM00135">
    <property type="entry name" value="LY"/>
    <property type="match status" value="5"/>
</dbReference>
<evidence type="ECO:0000256" key="15">
    <source>
        <dbReference type="SAM" id="SignalP"/>
    </source>
</evidence>
<dbReference type="InterPro" id="IPR000742">
    <property type="entry name" value="EGF"/>
</dbReference>
<evidence type="ECO:0000256" key="11">
    <source>
        <dbReference type="ARBA" id="ARBA00023180"/>
    </source>
</evidence>
<dbReference type="InterPro" id="IPR049883">
    <property type="entry name" value="NOTCH1_EGF-like"/>
</dbReference>
<evidence type="ECO:0000256" key="2">
    <source>
        <dbReference type="ARBA" id="ARBA00022525"/>
    </source>
</evidence>
<comment type="subcellular location">
    <subcellularLocation>
        <location evidence="1">Secreted</location>
        <location evidence="1">Extracellular space</location>
        <location evidence="1">Extracellular matrix</location>
        <location evidence="1">Basement membrane</location>
    </subcellularLocation>
</comment>
<evidence type="ECO:0000256" key="5">
    <source>
        <dbReference type="ARBA" id="ARBA00022729"/>
    </source>
</evidence>
<evidence type="ECO:0000259" key="18">
    <source>
        <dbReference type="PROSITE" id="PS51220"/>
    </source>
</evidence>
<dbReference type="Gene3D" id="2.40.155.10">
    <property type="entry name" value="Green fluorescent protein"/>
    <property type="match status" value="1"/>
</dbReference>
<keyword evidence="6" id="KW-0677">Repeat</keyword>
<keyword evidence="3" id="KW-0272">Extracellular matrix</keyword>
<evidence type="ECO:0000256" key="7">
    <source>
        <dbReference type="ARBA" id="ARBA00022837"/>
    </source>
</evidence>
<dbReference type="InterPro" id="IPR050778">
    <property type="entry name" value="Cueball_EGF_LRP_Nidogen"/>
</dbReference>
<feature type="chain" id="PRO_5045351145" evidence="15">
    <location>
        <begin position="29"/>
        <end position="1408"/>
    </location>
</feature>
<protein>
    <submittedName>
        <fullName evidence="19">G2F domain</fullName>
    </submittedName>
</protein>
<dbReference type="SMART" id="SM00181">
    <property type="entry name" value="EGF"/>
    <property type="match status" value="13"/>
</dbReference>
<dbReference type="PROSITE" id="PS01186">
    <property type="entry name" value="EGF_2"/>
    <property type="match status" value="7"/>
</dbReference>
<dbReference type="PROSITE" id="PS00010">
    <property type="entry name" value="ASX_HYDROXYL"/>
    <property type="match status" value="2"/>
</dbReference>
<dbReference type="PROSITE" id="PS50993">
    <property type="entry name" value="NIDOGEN_G2"/>
    <property type="match status" value="1"/>
</dbReference>
<feature type="repeat" description="LDL-receptor class B" evidence="13">
    <location>
        <begin position="1189"/>
        <end position="1231"/>
    </location>
</feature>
<keyword evidence="8" id="KW-0084">Basement membrane</keyword>